<evidence type="ECO:0000256" key="1">
    <source>
        <dbReference type="SAM" id="MobiDB-lite"/>
    </source>
</evidence>
<dbReference type="Proteomes" id="UP001237152">
    <property type="component" value="Segment"/>
</dbReference>
<reference evidence="2" key="1">
    <citation type="journal article" date="2019" name="Front. Microbiol.">
        <title>Pandoravirus Celtis Illustrates the Microevolution Processes at Work in the Giant Pandoraviridae Genomes.</title>
        <authorList>
            <person name="Legendre M."/>
            <person name="Alempic J.M."/>
            <person name="Philippe N."/>
            <person name="Lartigue A."/>
            <person name="Jeudy S."/>
            <person name="Poirot O."/>
            <person name="Ta N.T."/>
            <person name="Nin S."/>
            <person name="Coute Y."/>
            <person name="Abergel C."/>
            <person name="Claverie J.M."/>
        </authorList>
    </citation>
    <scope>NUCLEOTIDE SEQUENCE</scope>
</reference>
<dbReference type="EMBL" id="MK174290">
    <property type="protein sequence ID" value="QBZ81034.1"/>
    <property type="molecule type" value="Genomic_DNA"/>
</dbReference>
<gene>
    <name evidence="2" type="ORF">pclt_cds_438</name>
</gene>
<organism evidence="2 3">
    <name type="scientific">Pandoravirus celtis</name>
    <dbReference type="NCBI Taxonomy" id="2568002"/>
    <lineage>
        <taxon>Viruses</taxon>
        <taxon>Pandoravirus</taxon>
    </lineage>
</organism>
<accession>A0A4D6EH53</accession>
<feature type="region of interest" description="Disordered" evidence="1">
    <location>
        <begin position="32"/>
        <end position="51"/>
    </location>
</feature>
<evidence type="ECO:0000313" key="3">
    <source>
        <dbReference type="Proteomes" id="UP001237152"/>
    </source>
</evidence>
<sequence>MSARDQYTDRHARIVERVRDLTATRSGQEEQAALFYERGGTSRSDRARILH</sequence>
<protein>
    <submittedName>
        <fullName evidence="2">Uncharacterized protein</fullName>
    </submittedName>
</protein>
<name>A0A4D6EH53_9VIRU</name>
<evidence type="ECO:0000313" key="2">
    <source>
        <dbReference type="EMBL" id="QBZ81034.1"/>
    </source>
</evidence>
<proteinExistence type="predicted"/>